<comment type="caution">
    <text evidence="13">The sequence shown here is derived from an EMBL/GenBank/DDBJ whole genome shotgun (WGS) entry which is preliminary data.</text>
</comment>
<keyword evidence="14" id="KW-1185">Reference proteome</keyword>
<dbReference type="AlphaFoldDB" id="A0AAV5RLG7"/>
<keyword evidence="7 10" id="KW-0819">tRNA processing</keyword>
<dbReference type="InterPro" id="IPR000241">
    <property type="entry name" value="RlmKL-like_Mtase"/>
</dbReference>
<evidence type="ECO:0000256" key="10">
    <source>
        <dbReference type="PROSITE-ProRule" id="PRU00959"/>
    </source>
</evidence>
<dbReference type="GO" id="GO:0008033">
    <property type="term" value="P:tRNA processing"/>
    <property type="evidence" value="ECO:0007669"/>
    <property type="project" value="UniProtKB-UniRule"/>
</dbReference>
<dbReference type="Proteomes" id="UP001362899">
    <property type="component" value="Unassembled WGS sequence"/>
</dbReference>
<keyword evidence="8 10" id="KW-0694">RNA-binding</keyword>
<evidence type="ECO:0000256" key="3">
    <source>
        <dbReference type="ARBA" id="ARBA00022555"/>
    </source>
</evidence>
<keyword evidence="5 10" id="KW-0808">Transferase</keyword>
<evidence type="ECO:0000256" key="9">
    <source>
        <dbReference type="ARBA" id="ARBA00066937"/>
    </source>
</evidence>
<dbReference type="InterPro" id="IPR002052">
    <property type="entry name" value="DNA_methylase_N6_adenine_CS"/>
</dbReference>
<reference evidence="13 14" key="1">
    <citation type="journal article" date="2023" name="Elife">
        <title>Identification of key yeast species and microbe-microbe interactions impacting larval growth of Drosophila in the wild.</title>
        <authorList>
            <person name="Mure A."/>
            <person name="Sugiura Y."/>
            <person name="Maeda R."/>
            <person name="Honda K."/>
            <person name="Sakurai N."/>
            <person name="Takahashi Y."/>
            <person name="Watada M."/>
            <person name="Katoh T."/>
            <person name="Gotoh A."/>
            <person name="Gotoh Y."/>
            <person name="Taniguchi I."/>
            <person name="Nakamura K."/>
            <person name="Hayashi T."/>
            <person name="Katayama T."/>
            <person name="Uemura T."/>
            <person name="Hattori Y."/>
        </authorList>
    </citation>
    <scope>NUCLEOTIDE SEQUENCE [LARGE SCALE GENOMIC DNA]</scope>
    <source>
        <strain evidence="13 14">SB-73</strain>
    </source>
</reference>
<protein>
    <recommendedName>
        <fullName evidence="9">tRNA (guanine(10)-N(2))-methyltransferase</fullName>
        <ecNumber evidence="9">2.1.1.214</ecNumber>
    </recommendedName>
</protein>
<accession>A0AAV5RLG7</accession>
<dbReference type="GO" id="GO:0160102">
    <property type="term" value="F:tRNA (guanine(10)-N2)-methyltransferase activity"/>
    <property type="evidence" value="ECO:0007669"/>
    <property type="project" value="UniProtKB-EC"/>
</dbReference>
<sequence length="419" mass="48778">MKFLLLLAQHDTDFRAKELIAIAEMEKIELNLENYKEDSPFVEVDLPSEDEARRLVQRSFLTRGIYRILAQGSSMDEVHESNKKNLAVYDEFMNKSFKVEFNCYQGTRSKESQLTEINNLGYTNLNGRISLKNPEVRFVFLEDYDQYNPTPKYIWLATLVSSTARSVIDIYDLKKRKHVGTTSFEAELALVTTNMAQIRKGDIVYDPFSGTGSFPIAAAYHGAYVFASDIDRRPLRNYGLNFAQYNTSKNFLDSLEMDFTHDAFQSRLKFDAIICDPPYGIRERLVVCGAAKPERFIGKEHILVDNELSHRRRDYIATKKPVELSTILQNLLDFAATRLNVGRRLAFWLPVEDRDVETTKIPLHTDLEFKYVSVQKFSKWERWLLTYEKRPHGDKGPEIPISLTDDFREKYYTRYRGQK</sequence>
<feature type="domain" description="tRNA (guanine(10)-N(2))-methyltransferase TRMT11 N-terminal" evidence="12">
    <location>
        <begin position="1"/>
        <end position="165"/>
    </location>
</feature>
<name>A0AAV5RLG7_STABA</name>
<gene>
    <name evidence="13" type="ORF">DASB73_032130</name>
</gene>
<comment type="subcellular location">
    <subcellularLocation>
        <location evidence="1">Cytoplasm</location>
    </subcellularLocation>
</comment>
<dbReference type="Pfam" id="PF01170">
    <property type="entry name" value="UPF0020"/>
    <property type="match status" value="1"/>
</dbReference>
<evidence type="ECO:0000313" key="13">
    <source>
        <dbReference type="EMBL" id="GMM52250.1"/>
    </source>
</evidence>
<dbReference type="PROSITE" id="PS51627">
    <property type="entry name" value="SAM_MT_TRM11"/>
    <property type="match status" value="1"/>
</dbReference>
<keyword evidence="4 10" id="KW-0489">Methyltransferase</keyword>
<comment type="similarity">
    <text evidence="10">Belongs to the class I-like SAM-binding methyltransferase superfamily. TRM11 methyltransferase family.</text>
</comment>
<evidence type="ECO:0000256" key="5">
    <source>
        <dbReference type="ARBA" id="ARBA00022679"/>
    </source>
</evidence>
<evidence type="ECO:0000256" key="2">
    <source>
        <dbReference type="ARBA" id="ARBA00022490"/>
    </source>
</evidence>
<dbReference type="InterPro" id="IPR059073">
    <property type="entry name" value="TRMT11_N"/>
</dbReference>
<dbReference type="Gene3D" id="3.40.50.150">
    <property type="entry name" value="Vaccinia Virus protein VP39"/>
    <property type="match status" value="1"/>
</dbReference>
<evidence type="ECO:0000313" key="14">
    <source>
        <dbReference type="Proteomes" id="UP001362899"/>
    </source>
</evidence>
<dbReference type="CDD" id="cd02440">
    <property type="entry name" value="AdoMet_MTases"/>
    <property type="match status" value="1"/>
</dbReference>
<dbReference type="GO" id="GO:0005737">
    <property type="term" value="C:cytoplasm"/>
    <property type="evidence" value="ECO:0007669"/>
    <property type="project" value="UniProtKB-SubCell"/>
</dbReference>
<dbReference type="Pfam" id="PF25904">
    <property type="entry name" value="Tmrp11_N"/>
    <property type="match status" value="1"/>
</dbReference>
<dbReference type="InterPro" id="IPR016691">
    <property type="entry name" value="TRMT11"/>
</dbReference>
<dbReference type="GO" id="GO:0032259">
    <property type="term" value="P:methylation"/>
    <property type="evidence" value="ECO:0007669"/>
    <property type="project" value="UniProtKB-UniRule"/>
</dbReference>
<dbReference type="PANTHER" id="PTHR13370:SF3">
    <property type="entry name" value="TRNA (GUANINE(10)-N2)-METHYLTRANSFERASE HOMOLOG"/>
    <property type="match status" value="1"/>
</dbReference>
<keyword evidence="2" id="KW-0963">Cytoplasm</keyword>
<evidence type="ECO:0000256" key="6">
    <source>
        <dbReference type="ARBA" id="ARBA00022691"/>
    </source>
</evidence>
<proteinExistence type="inferred from homology"/>
<dbReference type="SUPFAM" id="SSF53335">
    <property type="entry name" value="S-adenosyl-L-methionine-dependent methyltransferases"/>
    <property type="match status" value="1"/>
</dbReference>
<dbReference type="EMBL" id="BTGC01000008">
    <property type="protein sequence ID" value="GMM52250.1"/>
    <property type="molecule type" value="Genomic_DNA"/>
</dbReference>
<dbReference type="InterPro" id="IPR029063">
    <property type="entry name" value="SAM-dependent_MTases_sf"/>
</dbReference>
<evidence type="ECO:0000256" key="8">
    <source>
        <dbReference type="ARBA" id="ARBA00022884"/>
    </source>
</evidence>
<evidence type="ECO:0000259" key="11">
    <source>
        <dbReference type="Pfam" id="PF01170"/>
    </source>
</evidence>
<dbReference type="PIRSF" id="PIRSF017259">
    <property type="entry name" value="tRNA_mtfrase_TRM11"/>
    <property type="match status" value="1"/>
</dbReference>
<dbReference type="GO" id="GO:0000049">
    <property type="term" value="F:tRNA binding"/>
    <property type="evidence" value="ECO:0007669"/>
    <property type="project" value="UniProtKB-UniRule"/>
</dbReference>
<feature type="domain" description="Ribosomal RNA large subunit methyltransferase K/L-like methyltransferase" evidence="11">
    <location>
        <begin position="175"/>
        <end position="282"/>
    </location>
</feature>
<evidence type="ECO:0000256" key="7">
    <source>
        <dbReference type="ARBA" id="ARBA00022694"/>
    </source>
</evidence>
<organism evidence="13 14">
    <name type="scientific">Starmerella bacillaris</name>
    <name type="common">Yeast</name>
    <name type="synonym">Candida zemplinina</name>
    <dbReference type="NCBI Taxonomy" id="1247836"/>
    <lineage>
        <taxon>Eukaryota</taxon>
        <taxon>Fungi</taxon>
        <taxon>Dikarya</taxon>
        <taxon>Ascomycota</taxon>
        <taxon>Saccharomycotina</taxon>
        <taxon>Dipodascomycetes</taxon>
        <taxon>Dipodascales</taxon>
        <taxon>Trichomonascaceae</taxon>
        <taxon>Starmerella</taxon>
    </lineage>
</organism>
<evidence type="ECO:0000256" key="1">
    <source>
        <dbReference type="ARBA" id="ARBA00004496"/>
    </source>
</evidence>
<dbReference type="PROSITE" id="PS00092">
    <property type="entry name" value="N6_MTASE"/>
    <property type="match status" value="1"/>
</dbReference>
<evidence type="ECO:0000256" key="4">
    <source>
        <dbReference type="ARBA" id="ARBA00022603"/>
    </source>
</evidence>
<dbReference type="PANTHER" id="PTHR13370">
    <property type="entry name" value="RNA METHYLASE-RELATED"/>
    <property type="match status" value="1"/>
</dbReference>
<keyword evidence="3 10" id="KW-0820">tRNA-binding</keyword>
<evidence type="ECO:0000259" key="12">
    <source>
        <dbReference type="Pfam" id="PF25904"/>
    </source>
</evidence>
<dbReference type="EC" id="2.1.1.214" evidence="9"/>
<dbReference type="GO" id="GO:0043527">
    <property type="term" value="C:tRNA methyltransferase complex"/>
    <property type="evidence" value="ECO:0007669"/>
    <property type="project" value="UniProtKB-ARBA"/>
</dbReference>
<keyword evidence="6 10" id="KW-0949">S-adenosyl-L-methionine</keyword>